<organism evidence="2 3">
    <name type="scientific">Neolewinella agarilytica</name>
    <dbReference type="NCBI Taxonomy" id="478744"/>
    <lineage>
        <taxon>Bacteria</taxon>
        <taxon>Pseudomonadati</taxon>
        <taxon>Bacteroidota</taxon>
        <taxon>Saprospiria</taxon>
        <taxon>Saprospirales</taxon>
        <taxon>Lewinellaceae</taxon>
        <taxon>Neolewinella</taxon>
    </lineage>
</organism>
<evidence type="ECO:0000313" key="3">
    <source>
        <dbReference type="Proteomes" id="UP000199021"/>
    </source>
</evidence>
<accession>A0A1H9HP54</accession>
<proteinExistence type="predicted"/>
<keyword evidence="3" id="KW-1185">Reference proteome</keyword>
<dbReference type="AlphaFoldDB" id="A0A1H9HP54"/>
<dbReference type="EMBL" id="FOFB01000013">
    <property type="protein sequence ID" value="SEQ64114.1"/>
    <property type="molecule type" value="Genomic_DNA"/>
</dbReference>
<dbReference type="RefSeq" id="WP_139211873.1">
    <property type="nucleotide sequence ID" value="NZ_FOFB01000013.1"/>
</dbReference>
<sequence length="199" mass="22051">MKIVLNLFCLLVFSSVATASVDPFDIVVLADQSNQSVVFRTTVAFDRTTDFEIYSNSGDLIFQEELAPGTFLAKRFKQNNFGPGKYTIILADAVGRTELPVTMSSDNISTDRNLALRTQFPVVDLKSSGVLVVNCRNKPCRRISLRLTDKAGEEIFSEEVDGKASVRRSYQLNQLAAGDYLVTISSKDVQNYTAAFTLR</sequence>
<dbReference type="InParanoid" id="A0A1H9HP54"/>
<evidence type="ECO:0000313" key="2">
    <source>
        <dbReference type="EMBL" id="SEQ64114.1"/>
    </source>
</evidence>
<name>A0A1H9HP54_9BACT</name>
<evidence type="ECO:0008006" key="4">
    <source>
        <dbReference type="Google" id="ProtNLM"/>
    </source>
</evidence>
<keyword evidence="1" id="KW-0732">Signal</keyword>
<protein>
    <recommendedName>
        <fullName evidence="4">Por secretion system C-terminal sorting domain-containing protein</fullName>
    </recommendedName>
</protein>
<gene>
    <name evidence="2" type="ORF">SAMN05444359_11334</name>
</gene>
<dbReference type="Proteomes" id="UP000199021">
    <property type="component" value="Unassembled WGS sequence"/>
</dbReference>
<feature type="signal peptide" evidence="1">
    <location>
        <begin position="1"/>
        <end position="19"/>
    </location>
</feature>
<dbReference type="OrthoDB" id="1492409at2"/>
<feature type="chain" id="PRO_5011554373" description="Por secretion system C-terminal sorting domain-containing protein" evidence="1">
    <location>
        <begin position="20"/>
        <end position="199"/>
    </location>
</feature>
<reference evidence="3" key="1">
    <citation type="submission" date="2016-10" db="EMBL/GenBank/DDBJ databases">
        <authorList>
            <person name="Varghese N."/>
            <person name="Submissions S."/>
        </authorList>
    </citation>
    <scope>NUCLEOTIDE SEQUENCE [LARGE SCALE GENOMIC DNA]</scope>
    <source>
        <strain evidence="3">DSM 24740</strain>
    </source>
</reference>
<evidence type="ECO:0000256" key="1">
    <source>
        <dbReference type="SAM" id="SignalP"/>
    </source>
</evidence>